<name>A0ABP9KJV3_9NOCA</name>
<protein>
    <submittedName>
        <fullName evidence="1">Uncharacterized protein</fullName>
    </submittedName>
</protein>
<reference evidence="2" key="1">
    <citation type="journal article" date="2019" name="Int. J. Syst. Evol. Microbiol.">
        <title>The Global Catalogue of Microorganisms (GCM) 10K type strain sequencing project: providing services to taxonomists for standard genome sequencing and annotation.</title>
        <authorList>
            <consortium name="The Broad Institute Genomics Platform"/>
            <consortium name="The Broad Institute Genome Sequencing Center for Infectious Disease"/>
            <person name="Wu L."/>
            <person name="Ma J."/>
        </authorList>
    </citation>
    <scope>NUCLEOTIDE SEQUENCE [LARGE SCALE GENOMIC DNA]</scope>
    <source>
        <strain evidence="2">JCM 18298</strain>
    </source>
</reference>
<organism evidence="1 2">
    <name type="scientific">Nocardia callitridis</name>
    <dbReference type="NCBI Taxonomy" id="648753"/>
    <lineage>
        <taxon>Bacteria</taxon>
        <taxon>Bacillati</taxon>
        <taxon>Actinomycetota</taxon>
        <taxon>Actinomycetes</taxon>
        <taxon>Mycobacteriales</taxon>
        <taxon>Nocardiaceae</taxon>
        <taxon>Nocardia</taxon>
    </lineage>
</organism>
<evidence type="ECO:0000313" key="1">
    <source>
        <dbReference type="EMBL" id="GAA5060264.1"/>
    </source>
</evidence>
<comment type="caution">
    <text evidence="1">The sequence shown here is derived from an EMBL/GenBank/DDBJ whole genome shotgun (WGS) entry which is preliminary data.</text>
</comment>
<accession>A0ABP9KJV3</accession>
<sequence>MKYDLLGQPRAGGDGSVYPVYPVALDRVESDRVAALSTHALTQLSSRRAADRAARAAVLRSARGMAAGRTDLTHMFCPTEVVS</sequence>
<gene>
    <name evidence="1" type="ORF">GCM10023318_41490</name>
</gene>
<dbReference type="Proteomes" id="UP001500603">
    <property type="component" value="Unassembled WGS sequence"/>
</dbReference>
<keyword evidence="2" id="KW-1185">Reference proteome</keyword>
<proteinExistence type="predicted"/>
<evidence type="ECO:0000313" key="2">
    <source>
        <dbReference type="Proteomes" id="UP001500603"/>
    </source>
</evidence>
<dbReference type="EMBL" id="BAABJM010000004">
    <property type="protein sequence ID" value="GAA5060264.1"/>
    <property type="molecule type" value="Genomic_DNA"/>
</dbReference>